<dbReference type="PANTHER" id="PTHR34599:SF2">
    <property type="entry name" value="TRAF-TYPE DOMAIN-CONTAINING PROTEIN"/>
    <property type="match status" value="1"/>
</dbReference>
<dbReference type="RefSeq" id="WP_317795154.1">
    <property type="nucleotide sequence ID" value="NZ_AP028461.1"/>
</dbReference>
<dbReference type="InterPro" id="IPR052559">
    <property type="entry name" value="V-haloperoxidase"/>
</dbReference>
<reference evidence="4" key="1">
    <citation type="journal article" date="2019" name="Int. J. Syst. Evol. Microbiol.">
        <title>The Global Catalogue of Microorganisms (GCM) 10K type strain sequencing project: providing services to taxonomists for standard genome sequencing and annotation.</title>
        <authorList>
            <consortium name="The Broad Institute Genomics Platform"/>
            <consortium name="The Broad Institute Genome Sequencing Center for Infectious Disease"/>
            <person name="Wu L."/>
            <person name="Ma J."/>
        </authorList>
    </citation>
    <scope>NUCLEOTIDE SEQUENCE [LARGE SCALE GENOMIC DNA]</scope>
    <source>
        <strain evidence="4">CCM 7526</strain>
    </source>
</reference>
<feature type="signal peptide" evidence="1">
    <location>
        <begin position="1"/>
        <end position="31"/>
    </location>
</feature>
<dbReference type="EMBL" id="JBHTMK010000007">
    <property type="protein sequence ID" value="MFD1365116.1"/>
    <property type="molecule type" value="Genomic_DNA"/>
</dbReference>
<dbReference type="PANTHER" id="PTHR34599">
    <property type="entry name" value="PEROXIDASE-RELATED"/>
    <property type="match status" value="1"/>
</dbReference>
<dbReference type="InterPro" id="IPR036938">
    <property type="entry name" value="PAP2/HPO_sf"/>
</dbReference>
<dbReference type="Proteomes" id="UP001597183">
    <property type="component" value="Unassembled WGS sequence"/>
</dbReference>
<keyword evidence="1" id="KW-0732">Signal</keyword>
<name>A0ABW4A345_9ACTN</name>
<evidence type="ECO:0000256" key="1">
    <source>
        <dbReference type="SAM" id="SignalP"/>
    </source>
</evidence>
<evidence type="ECO:0000259" key="2">
    <source>
        <dbReference type="Pfam" id="PF01569"/>
    </source>
</evidence>
<comment type="caution">
    <text evidence="3">The sequence shown here is derived from an EMBL/GenBank/DDBJ whole genome shotgun (WGS) entry which is preliminary data.</text>
</comment>
<dbReference type="Pfam" id="PF01569">
    <property type="entry name" value="PAP2"/>
    <property type="match status" value="1"/>
</dbReference>
<feature type="chain" id="PRO_5045261308" evidence="1">
    <location>
        <begin position="32"/>
        <end position="506"/>
    </location>
</feature>
<feature type="domain" description="Phosphatidic acid phosphatase type 2/haloperoxidase" evidence="2">
    <location>
        <begin position="349"/>
        <end position="451"/>
    </location>
</feature>
<protein>
    <submittedName>
        <fullName evidence="3">Vanadium-dependent haloperoxidase</fullName>
        <ecNumber evidence="3">1.11.1.-</ecNumber>
    </submittedName>
</protein>
<dbReference type="InterPro" id="IPR000326">
    <property type="entry name" value="PAP2/HPO"/>
</dbReference>
<gene>
    <name evidence="3" type="ORF">ACFQ5G_07145</name>
</gene>
<sequence>MRKQIRRALLGALATVLVPTGLAVTARPAQAAPVGDHVIFWNNVLLKTYRTAGGAPGPLARSGAMVHNAMFNAVNTINCHKTGTYDDFNCLAIDYTGFNPITNWANPDVETAIDYAAYTVLTSLYPNIGFSGDLAAAQDGIAVDAAQQQGRSVGAKAGQNMISNRDPLADQSGLTTAYTLVNEPGYWRPTGSGNAVTPNWGKVTPFSRYGEAYKSSFRPTPPGGYATMSSLLASGAYATQVNVVKSLGRATGSSRTADQTQAAWFWANDLDGTYKLPGQHFAHTQVVSAGRGLDQMANLRLFALVSAAMADAAVVASDANYQTPIDLWRPESAIQLAGTDNNAATTADATWKPLSADRNGVGFSPASPSWVSGHATVGSAWAETMKRYFGTDEITFTGGTDDPHAVGVTRTFTTLSAAAMENARSRIYLGVHYSWDVTQGYTAGTKVGTYVSNKLLQKVIGGGTYPTASECETKGDDFVYGNLIYSGYYCRGDSPTSWRLIFYPWM</sequence>
<dbReference type="InterPro" id="IPR006311">
    <property type="entry name" value="TAT_signal"/>
</dbReference>
<dbReference type="GO" id="GO:0004601">
    <property type="term" value="F:peroxidase activity"/>
    <property type="evidence" value="ECO:0007669"/>
    <property type="project" value="UniProtKB-KW"/>
</dbReference>
<evidence type="ECO:0000313" key="3">
    <source>
        <dbReference type="EMBL" id="MFD1365116.1"/>
    </source>
</evidence>
<keyword evidence="4" id="KW-1185">Reference proteome</keyword>
<accession>A0ABW4A345</accession>
<proteinExistence type="predicted"/>
<evidence type="ECO:0000313" key="4">
    <source>
        <dbReference type="Proteomes" id="UP001597183"/>
    </source>
</evidence>
<dbReference type="SUPFAM" id="SSF48317">
    <property type="entry name" value="Acid phosphatase/Vanadium-dependent haloperoxidase"/>
    <property type="match status" value="1"/>
</dbReference>
<dbReference type="Gene3D" id="1.10.606.20">
    <property type="match status" value="1"/>
</dbReference>
<dbReference type="EC" id="1.11.1.-" evidence="3"/>
<keyword evidence="3" id="KW-0575">Peroxidase</keyword>
<dbReference type="PROSITE" id="PS51318">
    <property type="entry name" value="TAT"/>
    <property type="match status" value="1"/>
</dbReference>
<organism evidence="3 4">
    <name type="scientific">Actinoplanes sichuanensis</name>
    <dbReference type="NCBI Taxonomy" id="512349"/>
    <lineage>
        <taxon>Bacteria</taxon>
        <taxon>Bacillati</taxon>
        <taxon>Actinomycetota</taxon>
        <taxon>Actinomycetes</taxon>
        <taxon>Micromonosporales</taxon>
        <taxon>Micromonosporaceae</taxon>
        <taxon>Actinoplanes</taxon>
    </lineage>
</organism>
<dbReference type="CDD" id="cd03398">
    <property type="entry name" value="PAP2_haloperoxidase"/>
    <property type="match status" value="1"/>
</dbReference>
<keyword evidence="3" id="KW-0560">Oxidoreductase</keyword>